<accession>J9F7S1</accession>
<dbReference type="EMBL" id="AMCI01008505">
    <property type="protein sequence ID" value="EJW90951.1"/>
    <property type="molecule type" value="Genomic_DNA"/>
</dbReference>
<evidence type="ECO:0000256" key="1">
    <source>
        <dbReference type="SAM" id="MobiDB-lite"/>
    </source>
</evidence>
<gene>
    <name evidence="2" type="ORF">EVA_20942</name>
</gene>
<feature type="compositionally biased region" description="Basic and acidic residues" evidence="1">
    <location>
        <begin position="8"/>
        <end position="20"/>
    </location>
</feature>
<name>J9F7S1_9ZZZZ</name>
<feature type="non-terminal residue" evidence="2">
    <location>
        <position position="1"/>
    </location>
</feature>
<reference evidence="2" key="1">
    <citation type="journal article" date="2012" name="PLoS ONE">
        <title>Gene sets for utilization of primary and secondary nutrition supplies in the distal gut of endangered iberian lynx.</title>
        <authorList>
            <person name="Alcaide M."/>
            <person name="Messina E."/>
            <person name="Richter M."/>
            <person name="Bargiela R."/>
            <person name="Peplies J."/>
            <person name="Huws S.A."/>
            <person name="Newbold C.J."/>
            <person name="Golyshin P.N."/>
            <person name="Simon M.A."/>
            <person name="Lopez G."/>
            <person name="Yakimov M.M."/>
            <person name="Ferrer M."/>
        </authorList>
    </citation>
    <scope>NUCLEOTIDE SEQUENCE</scope>
</reference>
<organism evidence="2">
    <name type="scientific">gut metagenome</name>
    <dbReference type="NCBI Taxonomy" id="749906"/>
    <lineage>
        <taxon>unclassified sequences</taxon>
        <taxon>metagenomes</taxon>
        <taxon>organismal metagenomes</taxon>
    </lineage>
</organism>
<proteinExistence type="predicted"/>
<sequence length="28" mass="3145">FPTACKSDLAERYDGNEEAGRNMPRFGL</sequence>
<comment type="caution">
    <text evidence="2">The sequence shown here is derived from an EMBL/GenBank/DDBJ whole genome shotgun (WGS) entry which is preliminary data.</text>
</comment>
<protein>
    <submittedName>
        <fullName evidence="2">Uncharacterized protein</fullName>
    </submittedName>
</protein>
<evidence type="ECO:0000313" key="2">
    <source>
        <dbReference type="EMBL" id="EJW90951.1"/>
    </source>
</evidence>
<dbReference type="AlphaFoldDB" id="J9F7S1"/>
<feature type="region of interest" description="Disordered" evidence="1">
    <location>
        <begin position="1"/>
        <end position="28"/>
    </location>
</feature>